<proteinExistence type="predicted"/>
<name>A0A5S6Q8C0_TRIMR</name>
<feature type="region of interest" description="Disordered" evidence="1">
    <location>
        <begin position="233"/>
        <end position="277"/>
    </location>
</feature>
<evidence type="ECO:0000313" key="2">
    <source>
        <dbReference type="Proteomes" id="UP000046395"/>
    </source>
</evidence>
<dbReference type="WBParaSite" id="TMUE_1000003370.1">
    <property type="protein sequence ID" value="TMUE_1000003370.1"/>
    <property type="gene ID" value="WBGene00298694"/>
</dbReference>
<feature type="compositionally biased region" description="Polar residues" evidence="1">
    <location>
        <begin position="236"/>
        <end position="256"/>
    </location>
</feature>
<dbReference type="AlphaFoldDB" id="A0A5S6Q8C0"/>
<evidence type="ECO:0000313" key="3">
    <source>
        <dbReference type="WBParaSite" id="TMUE_1000003370.1"/>
    </source>
</evidence>
<keyword evidence="2" id="KW-1185">Reference proteome</keyword>
<evidence type="ECO:0000256" key="1">
    <source>
        <dbReference type="SAM" id="MobiDB-lite"/>
    </source>
</evidence>
<sequence>MRTARAPFLIECAPLLAWRRGLRGGILPCMPRKPDRYAERAFLRKLLDKGTHRWVQCLVGTDELVSFRHPLLPHYPNWAHCLLFNGPKPFSSGENEHLAGNTLIQYPQLSVLWLKWSPIGVSSGRGSHFLVIRSDRNMGTTVGRLEPSVEGTRALLLRIRSGDECLKESVQCRPLAFRCHRGRAPPKKGQRIDPMPRFPRSGRRGRTARAPGTSFAFGAAVALAFVPPPGLDVASRSGSVPQPTSATGSTSKQTKTLAGENTGWTITSWAESGRPNCERTAEHAIKHWQPLRGETGFSEVTVAVHCCSLPSLSRTPPGCTHERAWTGAPRKAVRKLRAFHHFEPSASEQQCVSGSASTLALPYDGSLRDAKLNWTTNYKGDPATLEMPIEMCIDLLKAFETDRWRWSSGFGLAKIE</sequence>
<protein>
    <submittedName>
        <fullName evidence="3">Uncharacterized protein</fullName>
    </submittedName>
</protein>
<feature type="region of interest" description="Disordered" evidence="1">
    <location>
        <begin position="183"/>
        <end position="210"/>
    </location>
</feature>
<reference evidence="3" key="1">
    <citation type="submission" date="2019-12" db="UniProtKB">
        <authorList>
            <consortium name="WormBaseParasite"/>
        </authorList>
    </citation>
    <scope>IDENTIFICATION</scope>
</reference>
<accession>A0A5S6Q8C0</accession>
<organism evidence="2 3">
    <name type="scientific">Trichuris muris</name>
    <name type="common">Mouse whipworm</name>
    <dbReference type="NCBI Taxonomy" id="70415"/>
    <lineage>
        <taxon>Eukaryota</taxon>
        <taxon>Metazoa</taxon>
        <taxon>Ecdysozoa</taxon>
        <taxon>Nematoda</taxon>
        <taxon>Enoplea</taxon>
        <taxon>Dorylaimia</taxon>
        <taxon>Trichinellida</taxon>
        <taxon>Trichuridae</taxon>
        <taxon>Trichuris</taxon>
    </lineage>
</organism>
<dbReference type="Proteomes" id="UP000046395">
    <property type="component" value="Unassembled WGS sequence"/>
</dbReference>